<dbReference type="Proteomes" id="UP001501645">
    <property type="component" value="Unassembled WGS sequence"/>
</dbReference>
<name>A0ABP9A6F6_9MICO</name>
<comment type="caution">
    <text evidence="1">The sequence shown here is derived from an EMBL/GenBank/DDBJ whole genome shotgun (WGS) entry which is preliminary data.</text>
</comment>
<evidence type="ECO:0008006" key="3">
    <source>
        <dbReference type="Google" id="ProtNLM"/>
    </source>
</evidence>
<sequence>MWRFYVHDTISGARLVEVFPSAGSWARRLTGQGQGQHTFVLTDSETGFSRATWRDLLRDNARTLLVCWEETPVYAGMILSSAYDRSTRTVTVSHTEIRHIFKQRLTFGVNQYVNGDLTITNKNANGVVRAILQRATQWSSEWALPLDLPENESGTLSRSWKKHQVLTIEDLLGSVEEEGYEIEFRPALTSGVLRWSVRVGRPISGGFRDFNLTAPECPITDLKMTSDGSKRLTGVFVSGNGTGPDMVTNWAGSTTGNTIPIRDAYESSKDTRNATRLGEIAAAFLDLWDLPIEQYSFKIQLGDETPNAFFPGERVYLESQGDPWMNDGRTTLRVIALSGDMSLAITPEVQI</sequence>
<accession>A0ABP9A6F6</accession>
<proteinExistence type="predicted"/>
<evidence type="ECO:0000313" key="1">
    <source>
        <dbReference type="EMBL" id="GAA4774682.1"/>
    </source>
</evidence>
<organism evidence="1 2">
    <name type="scientific">Microbacterium gilvum</name>
    <dbReference type="NCBI Taxonomy" id="1336204"/>
    <lineage>
        <taxon>Bacteria</taxon>
        <taxon>Bacillati</taxon>
        <taxon>Actinomycetota</taxon>
        <taxon>Actinomycetes</taxon>
        <taxon>Micrococcales</taxon>
        <taxon>Microbacteriaceae</taxon>
        <taxon>Microbacterium</taxon>
    </lineage>
</organism>
<dbReference type="RefSeq" id="WP_345438439.1">
    <property type="nucleotide sequence ID" value="NZ_BAABKO010000003.1"/>
</dbReference>
<protein>
    <recommendedName>
        <fullName evidence="3">Minor tail protein</fullName>
    </recommendedName>
</protein>
<keyword evidence="2" id="KW-1185">Reference proteome</keyword>
<dbReference type="EMBL" id="BAABKO010000003">
    <property type="protein sequence ID" value="GAA4774682.1"/>
    <property type="molecule type" value="Genomic_DNA"/>
</dbReference>
<reference evidence="2" key="1">
    <citation type="journal article" date="2019" name="Int. J. Syst. Evol. Microbiol.">
        <title>The Global Catalogue of Microorganisms (GCM) 10K type strain sequencing project: providing services to taxonomists for standard genome sequencing and annotation.</title>
        <authorList>
            <consortium name="The Broad Institute Genomics Platform"/>
            <consortium name="The Broad Institute Genome Sequencing Center for Infectious Disease"/>
            <person name="Wu L."/>
            <person name="Ma J."/>
        </authorList>
    </citation>
    <scope>NUCLEOTIDE SEQUENCE [LARGE SCALE GENOMIC DNA]</scope>
    <source>
        <strain evidence="2">JCM 18537</strain>
    </source>
</reference>
<gene>
    <name evidence="1" type="ORF">GCM10023351_18850</name>
</gene>
<evidence type="ECO:0000313" key="2">
    <source>
        <dbReference type="Proteomes" id="UP001501645"/>
    </source>
</evidence>